<dbReference type="PANTHER" id="PTHR10429">
    <property type="entry name" value="DNA-3-METHYLADENINE GLYCOSYLASE"/>
    <property type="match status" value="1"/>
</dbReference>
<dbReference type="RefSeq" id="WP_166505606.1">
    <property type="nucleotide sequence ID" value="NZ_LN650648.1"/>
</dbReference>
<evidence type="ECO:0000313" key="7">
    <source>
        <dbReference type="Proteomes" id="UP000245695"/>
    </source>
</evidence>
<evidence type="ECO:0000256" key="2">
    <source>
        <dbReference type="ARBA" id="ARBA00022763"/>
    </source>
</evidence>
<dbReference type="EC" id="3.2.2.-" evidence="5"/>
<evidence type="ECO:0000313" key="6">
    <source>
        <dbReference type="EMBL" id="CEI73228.1"/>
    </source>
</evidence>
<dbReference type="InterPro" id="IPR011034">
    <property type="entry name" value="Formyl_transferase-like_C_sf"/>
</dbReference>
<dbReference type="FunFam" id="3.10.300.10:FF:000001">
    <property type="entry name" value="Putative 3-methyladenine DNA glycosylase"/>
    <property type="match status" value="1"/>
</dbReference>
<evidence type="ECO:0000256" key="4">
    <source>
        <dbReference type="ARBA" id="ARBA00023204"/>
    </source>
</evidence>
<dbReference type="GO" id="GO:0003677">
    <property type="term" value="F:DNA binding"/>
    <property type="evidence" value="ECO:0007669"/>
    <property type="project" value="InterPro"/>
</dbReference>
<dbReference type="CDD" id="cd00540">
    <property type="entry name" value="AAG"/>
    <property type="match status" value="1"/>
</dbReference>
<dbReference type="GO" id="GO:0006284">
    <property type="term" value="P:base-excision repair"/>
    <property type="evidence" value="ECO:0007669"/>
    <property type="project" value="InterPro"/>
</dbReference>
<protein>
    <recommendedName>
        <fullName evidence="5">Putative 3-methyladenine DNA glycosylase</fullName>
        <ecNumber evidence="5">3.2.2.-</ecNumber>
    </recommendedName>
</protein>
<keyword evidence="3 5" id="KW-0378">Hydrolase</keyword>
<dbReference type="KEGG" id="rhom:FRIFI_1695"/>
<dbReference type="AlphaFoldDB" id="A0A2P2BS86"/>
<evidence type="ECO:0000256" key="3">
    <source>
        <dbReference type="ARBA" id="ARBA00022801"/>
    </source>
</evidence>
<dbReference type="HAMAP" id="MF_00527">
    <property type="entry name" value="3MGH"/>
    <property type="match status" value="1"/>
</dbReference>
<dbReference type="NCBIfam" id="TIGR00567">
    <property type="entry name" value="3mg"/>
    <property type="match status" value="1"/>
</dbReference>
<name>A0A2P2BS86_9FIRM</name>
<keyword evidence="6" id="KW-0326">Glycosidase</keyword>
<evidence type="ECO:0000256" key="1">
    <source>
        <dbReference type="ARBA" id="ARBA00009232"/>
    </source>
</evidence>
<dbReference type="GO" id="GO:0003905">
    <property type="term" value="F:alkylbase DNA N-glycosylase activity"/>
    <property type="evidence" value="ECO:0007669"/>
    <property type="project" value="InterPro"/>
</dbReference>
<dbReference type="InterPro" id="IPR003180">
    <property type="entry name" value="MPG"/>
</dbReference>
<dbReference type="Pfam" id="PF02245">
    <property type="entry name" value="Pur_DNA_glyco"/>
    <property type="match status" value="1"/>
</dbReference>
<dbReference type="Gene3D" id="3.10.300.10">
    <property type="entry name" value="Methylpurine-DNA glycosylase (MPG)"/>
    <property type="match status" value="1"/>
</dbReference>
<dbReference type="SUPFAM" id="SSF50486">
    <property type="entry name" value="FMT C-terminal domain-like"/>
    <property type="match status" value="1"/>
</dbReference>
<dbReference type="PANTHER" id="PTHR10429:SF0">
    <property type="entry name" value="DNA-3-METHYLADENINE GLYCOSYLASE"/>
    <property type="match status" value="1"/>
</dbReference>
<sequence length="209" mass="24390">MNKDFFNKDGIEVAKGILGKYLIRKYNNETIVTKIVETESYMGKDDKASHVYNDKKSNRTAPLYLEGGHIYVYLIYGMYNCLNISANKENIPECVLIRAVEPIKEIDEISFNRYKKHYKDLNSYQKKNIANGPGKLCMALNIGRDLNSKSILGEELFISDFYYEGNKKIYSSNDFEIINSKRVNIDYAKEAKDYLWRFYIKDNKFVSVK</sequence>
<dbReference type="EMBL" id="LN650648">
    <property type="protein sequence ID" value="CEI73228.1"/>
    <property type="molecule type" value="Genomic_DNA"/>
</dbReference>
<evidence type="ECO:0000256" key="5">
    <source>
        <dbReference type="HAMAP-Rule" id="MF_00527"/>
    </source>
</evidence>
<proteinExistence type="inferred from homology"/>
<dbReference type="Proteomes" id="UP000245695">
    <property type="component" value="Chromosome 1"/>
</dbReference>
<accession>A0A2P2BS86</accession>
<keyword evidence="2 5" id="KW-0227">DNA damage</keyword>
<keyword evidence="4 5" id="KW-0234">DNA repair</keyword>
<reference evidence="6 7" key="1">
    <citation type="submission" date="2014-09" db="EMBL/GenBank/DDBJ databases">
        <authorList>
            <person name="Hornung B.V."/>
        </authorList>
    </citation>
    <scope>NUCLEOTIDE SEQUENCE [LARGE SCALE GENOMIC DNA]</scope>
    <source>
        <strain evidence="6 7">FRIFI</strain>
    </source>
</reference>
<gene>
    <name evidence="6" type="ORF">FRIFI_1695</name>
</gene>
<dbReference type="NCBIfam" id="NF002001">
    <property type="entry name" value="PRK00802.1-1"/>
    <property type="match status" value="1"/>
</dbReference>
<dbReference type="InterPro" id="IPR036995">
    <property type="entry name" value="MPG_sf"/>
</dbReference>
<keyword evidence="7" id="KW-1185">Reference proteome</keyword>
<comment type="similarity">
    <text evidence="1 5">Belongs to the DNA glycosylase MPG family.</text>
</comment>
<organism evidence="6 7">
    <name type="scientific">Romboutsia hominis</name>
    <dbReference type="NCBI Taxonomy" id="1507512"/>
    <lineage>
        <taxon>Bacteria</taxon>
        <taxon>Bacillati</taxon>
        <taxon>Bacillota</taxon>
        <taxon>Clostridia</taxon>
        <taxon>Peptostreptococcales</taxon>
        <taxon>Peptostreptococcaceae</taxon>
        <taxon>Romboutsia</taxon>
    </lineage>
</organism>